<accession>A0ABY7TPA6</accession>
<evidence type="ECO:0008006" key="3">
    <source>
        <dbReference type="Google" id="ProtNLM"/>
    </source>
</evidence>
<evidence type="ECO:0000313" key="2">
    <source>
        <dbReference type="Proteomes" id="UP001220395"/>
    </source>
</evidence>
<evidence type="ECO:0000313" key="1">
    <source>
        <dbReference type="EMBL" id="WCT75067.1"/>
    </source>
</evidence>
<sequence>MVALPRITEVKRYAEPGEILLSVTLRNEGDAKLARGVLAATVIRPGHSDSLSSAINSTELAAGQYIRLFVSLPEGAREGRDWVYIEDEGGEEFKVAGVLKKKLFGWAIG</sequence>
<keyword evidence="2" id="KW-1185">Reference proteome</keyword>
<proteinExistence type="predicted"/>
<dbReference type="EMBL" id="CP117411">
    <property type="protein sequence ID" value="WCT75067.1"/>
    <property type="molecule type" value="Genomic_DNA"/>
</dbReference>
<organism evidence="1 2">
    <name type="scientific">Sphingomonas naphthae</name>
    <dbReference type="NCBI Taxonomy" id="1813468"/>
    <lineage>
        <taxon>Bacteria</taxon>
        <taxon>Pseudomonadati</taxon>
        <taxon>Pseudomonadota</taxon>
        <taxon>Alphaproteobacteria</taxon>
        <taxon>Sphingomonadales</taxon>
        <taxon>Sphingomonadaceae</taxon>
        <taxon>Sphingomonas</taxon>
    </lineage>
</organism>
<dbReference type="RefSeq" id="WP_273690601.1">
    <property type="nucleotide sequence ID" value="NZ_CP117411.1"/>
</dbReference>
<dbReference type="Proteomes" id="UP001220395">
    <property type="component" value="Chromosome"/>
</dbReference>
<reference evidence="1 2" key="1">
    <citation type="submission" date="2023-02" db="EMBL/GenBank/DDBJ databases">
        <title>Genome sequence of Sphingomonas naphthae.</title>
        <authorList>
            <person name="Kim S."/>
            <person name="Heo J."/>
            <person name="Kwon S.-W."/>
        </authorList>
    </citation>
    <scope>NUCLEOTIDE SEQUENCE [LARGE SCALE GENOMIC DNA]</scope>
    <source>
        <strain evidence="1 2">KACC 18716</strain>
    </source>
</reference>
<name>A0ABY7TPA6_9SPHN</name>
<gene>
    <name evidence="1" type="ORF">PQ455_07580</name>
</gene>
<protein>
    <recommendedName>
        <fullName evidence="3">CARDB domain-containing protein</fullName>
    </recommendedName>
</protein>